<evidence type="ECO:0000256" key="1">
    <source>
        <dbReference type="SAM" id="MobiDB-lite"/>
    </source>
</evidence>
<organism evidence="2">
    <name type="scientific">Micromonospora carbonacea</name>
    <dbReference type="NCBI Taxonomy" id="47853"/>
    <lineage>
        <taxon>Bacteria</taxon>
        <taxon>Bacillati</taxon>
        <taxon>Actinomycetota</taxon>
        <taxon>Actinomycetes</taxon>
        <taxon>Micromonosporales</taxon>
        <taxon>Micromonosporaceae</taxon>
        <taxon>Micromonospora</taxon>
    </lineage>
</organism>
<sequence>MVVDAPGVEECRAAGRQVLAAVGAQREAALRRLAQLGVAHPALRQDVADAVCAYLRTPIAGDGPAGDRPDGPEAGSDADARREAVRVLAGLLRSDAGPGATAVDVDLAGATLVDADLGGCELAEARFADTRFLGTTSFAGARFAGDAIFARALFHGEARFDDARFAADAVFGRARFRGPVSFAGAVFGGMAWFGRGEEEIWEDDPAWDTIEEIRPAAWDEPNEDDPGWPVAVLVGDYQEWTEGGDGARFVGPVSFRRARFDGPAWFYKARFGADAAFGGARFGGPVHLDQPTVDLADARWAGSADDEPVCWPLGWTPGPAPDGANGPAGPEGPSGAEGLAAALAAPEGLAAPDGAAVLVPDDSVAPYTRQLADPDPDVRRAGLRVLGELGDARPELRQRVVDAVCGYLRAPLPFHVTGELTAAQAIEVELRDSAQRLLAARLRPTAGIPDRPDGSTSGPAHWAGMNLLLCGATLVDLDLSGCAVDYADFTAAQFHGVTRFDDATFKGAAFRLGGPEGRATFHGDVTFAGARLDRFRAPAEVLGAVAFHATHDLPTPTPTPVLRDLAVPAPASRR</sequence>
<reference evidence="2" key="1">
    <citation type="submission" date="2020-08" db="EMBL/GenBank/DDBJ databases">
        <title>A bifunctional nitrone conjugated secondary metabolite targeting the ribosome.</title>
        <authorList>
            <person name="Limbrick E.M."/>
            <person name="Graf M."/>
            <person name="Derewacz D.K."/>
            <person name="Nguyen F."/>
            <person name="Spraggins J.M."/>
            <person name="Wieland M."/>
            <person name="Ynigez-Gutierrez A.E."/>
            <person name="Reisman B.J."/>
            <person name="Zinshteyn B."/>
            <person name="McCulloch K."/>
            <person name="Iverson T.M."/>
            <person name="Green R."/>
            <person name="Wilson D.N."/>
            <person name="Bachmann B.O."/>
        </authorList>
    </citation>
    <scope>NUCLEOTIDE SEQUENCE</scope>
    <source>
        <strain evidence="2">Africana</strain>
    </source>
</reference>
<name>A0A7D6CGB7_9ACTN</name>
<dbReference type="InterPro" id="IPR016024">
    <property type="entry name" value="ARM-type_fold"/>
</dbReference>
<dbReference type="Pfam" id="PF13576">
    <property type="entry name" value="Pentapeptide_3"/>
    <property type="match status" value="2"/>
</dbReference>
<dbReference type="SUPFAM" id="SSF141571">
    <property type="entry name" value="Pentapeptide repeat-like"/>
    <property type="match status" value="1"/>
</dbReference>
<accession>A0A7D6CGB7</accession>
<evidence type="ECO:0000313" key="2">
    <source>
        <dbReference type="EMBL" id="QLK00818.1"/>
    </source>
</evidence>
<proteinExistence type="predicted"/>
<dbReference type="InterPro" id="IPR001646">
    <property type="entry name" value="5peptide_repeat"/>
</dbReference>
<feature type="region of interest" description="Disordered" evidence="1">
    <location>
        <begin position="316"/>
        <end position="335"/>
    </location>
</feature>
<feature type="compositionally biased region" description="Low complexity" evidence="1">
    <location>
        <begin position="321"/>
        <end position="335"/>
    </location>
</feature>
<dbReference type="EMBL" id="CP058905">
    <property type="protein sequence ID" value="QLK00818.1"/>
    <property type="molecule type" value="Genomic_DNA"/>
</dbReference>
<dbReference type="Gene3D" id="2.160.20.80">
    <property type="entry name" value="E3 ubiquitin-protein ligase SopA"/>
    <property type="match status" value="2"/>
</dbReference>
<gene>
    <name evidence="2" type="ORF">HZU44_13010</name>
</gene>
<dbReference type="SUPFAM" id="SSF48371">
    <property type="entry name" value="ARM repeat"/>
    <property type="match status" value="1"/>
</dbReference>
<dbReference type="AlphaFoldDB" id="A0A7D6CGB7"/>
<protein>
    <submittedName>
        <fullName evidence="2">Pentapeptide repeat-containing protein</fullName>
    </submittedName>
</protein>